<comment type="similarity">
    <text evidence="1">Belongs to the LysR transcriptional regulatory family.</text>
</comment>
<dbReference type="PANTHER" id="PTHR30537:SF5">
    <property type="entry name" value="HTH-TYPE TRANSCRIPTIONAL ACTIVATOR TTDR-RELATED"/>
    <property type="match status" value="1"/>
</dbReference>
<dbReference type="PANTHER" id="PTHR30537">
    <property type="entry name" value="HTH-TYPE TRANSCRIPTIONAL REGULATOR"/>
    <property type="match status" value="1"/>
</dbReference>
<name>A0AAP1L3P5_9BURK</name>
<evidence type="ECO:0000259" key="5">
    <source>
        <dbReference type="PROSITE" id="PS50931"/>
    </source>
</evidence>
<dbReference type="Proteomes" id="UP001246473">
    <property type="component" value="Unassembled WGS sequence"/>
</dbReference>
<dbReference type="InterPro" id="IPR036390">
    <property type="entry name" value="WH_DNA-bd_sf"/>
</dbReference>
<evidence type="ECO:0000256" key="2">
    <source>
        <dbReference type="ARBA" id="ARBA00023015"/>
    </source>
</evidence>
<dbReference type="Gene3D" id="3.40.190.290">
    <property type="match status" value="1"/>
</dbReference>
<proteinExistence type="inferred from homology"/>
<dbReference type="EMBL" id="JANSLM010000021">
    <property type="protein sequence ID" value="MDT8843059.1"/>
    <property type="molecule type" value="Genomic_DNA"/>
</dbReference>
<dbReference type="CDD" id="cd08422">
    <property type="entry name" value="PBP2_CrgA_like"/>
    <property type="match status" value="1"/>
</dbReference>
<dbReference type="Pfam" id="PF03466">
    <property type="entry name" value="LysR_substrate"/>
    <property type="match status" value="1"/>
</dbReference>
<dbReference type="SUPFAM" id="SSF46785">
    <property type="entry name" value="Winged helix' DNA-binding domain"/>
    <property type="match status" value="1"/>
</dbReference>
<dbReference type="GO" id="GO:0003700">
    <property type="term" value="F:DNA-binding transcription factor activity"/>
    <property type="evidence" value="ECO:0007669"/>
    <property type="project" value="InterPro"/>
</dbReference>
<reference evidence="6" key="1">
    <citation type="submission" date="2022-08" db="EMBL/GenBank/DDBJ databases">
        <authorList>
            <person name="Kim S.-J."/>
        </authorList>
    </citation>
    <scope>NUCLEOTIDE SEQUENCE</scope>
    <source>
        <strain evidence="6">KJ</strain>
    </source>
</reference>
<dbReference type="InterPro" id="IPR005119">
    <property type="entry name" value="LysR_subst-bd"/>
</dbReference>
<dbReference type="InterPro" id="IPR000847">
    <property type="entry name" value="LysR_HTH_N"/>
</dbReference>
<evidence type="ECO:0000256" key="3">
    <source>
        <dbReference type="ARBA" id="ARBA00023125"/>
    </source>
</evidence>
<dbReference type="Gene3D" id="1.10.10.10">
    <property type="entry name" value="Winged helix-like DNA-binding domain superfamily/Winged helix DNA-binding domain"/>
    <property type="match status" value="1"/>
</dbReference>
<organism evidence="6 7">
    <name type="scientific">Paraburkholderia fungorum</name>
    <dbReference type="NCBI Taxonomy" id="134537"/>
    <lineage>
        <taxon>Bacteria</taxon>
        <taxon>Pseudomonadati</taxon>
        <taxon>Pseudomonadota</taxon>
        <taxon>Betaproteobacteria</taxon>
        <taxon>Burkholderiales</taxon>
        <taxon>Burkholderiaceae</taxon>
        <taxon>Paraburkholderia</taxon>
    </lineage>
</organism>
<evidence type="ECO:0000313" key="7">
    <source>
        <dbReference type="Proteomes" id="UP001246473"/>
    </source>
</evidence>
<dbReference type="InterPro" id="IPR058163">
    <property type="entry name" value="LysR-type_TF_proteobact-type"/>
</dbReference>
<keyword evidence="2" id="KW-0805">Transcription regulation</keyword>
<evidence type="ECO:0000256" key="4">
    <source>
        <dbReference type="ARBA" id="ARBA00023163"/>
    </source>
</evidence>
<dbReference type="RefSeq" id="WP_183802655.1">
    <property type="nucleotide sequence ID" value="NZ_CP099649.1"/>
</dbReference>
<accession>A0AAP1L3P5</accession>
<dbReference type="FunFam" id="1.10.10.10:FF:000001">
    <property type="entry name" value="LysR family transcriptional regulator"/>
    <property type="match status" value="1"/>
</dbReference>
<dbReference type="GO" id="GO:0043565">
    <property type="term" value="F:sequence-specific DNA binding"/>
    <property type="evidence" value="ECO:0007669"/>
    <property type="project" value="TreeGrafter"/>
</dbReference>
<keyword evidence="3" id="KW-0238">DNA-binding</keyword>
<dbReference type="SUPFAM" id="SSF53850">
    <property type="entry name" value="Periplasmic binding protein-like II"/>
    <property type="match status" value="1"/>
</dbReference>
<evidence type="ECO:0000313" key="6">
    <source>
        <dbReference type="EMBL" id="MDT8843059.1"/>
    </source>
</evidence>
<keyword evidence="4" id="KW-0804">Transcription</keyword>
<protein>
    <submittedName>
        <fullName evidence="6">LysR family transcriptional regulator</fullName>
    </submittedName>
</protein>
<dbReference type="Pfam" id="PF00126">
    <property type="entry name" value="HTH_1"/>
    <property type="match status" value="1"/>
</dbReference>
<feature type="domain" description="HTH lysR-type" evidence="5">
    <location>
        <begin position="1"/>
        <end position="59"/>
    </location>
</feature>
<sequence>MNQLATMRMFTKVAEALSFSVAAKQLGVSSAVVTRGIATLEAYLNVRLLNRTTRHVSLTDAGHAYWQGCAELLNQLDLLEGNISPVTHESIGSLKIAAPESFAATDLGELVAAYHLIEPRVSFELTVIEGAQEFIVNDYDVWFSAERRLRDSSLVCRSLTPVRDVIVASPDYLTRRGPPLIPQDLSSHDVLLASDMLGRYWEFCDAHGSHRVALRPIFSSSNLVAVKRAVVAGLGIARLPRSLILSELQDGSLQPVLGGFDVEGDERTVWMLYSGKRYMTRCVRSFVDFTVARYRQPDISIHESDSHRKMRVG</sequence>
<dbReference type="PROSITE" id="PS50931">
    <property type="entry name" value="HTH_LYSR"/>
    <property type="match status" value="1"/>
</dbReference>
<dbReference type="GO" id="GO:0006351">
    <property type="term" value="P:DNA-templated transcription"/>
    <property type="evidence" value="ECO:0007669"/>
    <property type="project" value="TreeGrafter"/>
</dbReference>
<gene>
    <name evidence="6" type="ORF">ParKJ_37100</name>
</gene>
<dbReference type="AlphaFoldDB" id="A0AAP1L3P5"/>
<dbReference type="InterPro" id="IPR036388">
    <property type="entry name" value="WH-like_DNA-bd_sf"/>
</dbReference>
<comment type="caution">
    <text evidence="6">The sequence shown here is derived from an EMBL/GenBank/DDBJ whole genome shotgun (WGS) entry which is preliminary data.</text>
</comment>
<evidence type="ECO:0000256" key="1">
    <source>
        <dbReference type="ARBA" id="ARBA00009437"/>
    </source>
</evidence>